<keyword evidence="3" id="KW-0964">Secreted</keyword>
<evidence type="ECO:0000259" key="11">
    <source>
        <dbReference type="Pfam" id="PF25849"/>
    </source>
</evidence>
<gene>
    <name evidence="13" type="ORF">CRN84_16560</name>
</gene>
<dbReference type="InterPro" id="IPR011050">
    <property type="entry name" value="Pectin_lyase_fold/virulence"/>
</dbReference>
<sequence length="692" mass="75005">MKEMEMKSILLLLLAAVSFSGASVQTLPDVNDLVWKTVTFGQSTDVNFATNVLPDKIGINQVTLANGQPVPSEGGKLITPVDIESRGGKIGNSHDGLTFYYTRLPANANMQLDAEIYVEQFGPENGALPAGQEGAGLLVRDILGQPRLEKVQPGYEEFPAASNMVMNAIMTQDKTSHHKVQISMISRNGVVNSWGNAGVEIKRQPYKHDLDINKTPSFKLRLVRSDDGFESSWAPIGTDDWVIQKTGGTERITKLDKEGYYVGFFASRNVRITVKQANLTMSEHQASKDETFVAQPLPAKIEIASAGISATPEYNFQLRSNQSGKLTVAGNGTNLVTQQPVAAGEMQSIAVLLGPKQTLLSYQFVTEDGQNLSDVIKVEPIKLADPANIFVSPNGTLGNDGSNELPLDIETALAAVVPGGTVWLINGDYPLTTLPATVSSTPQKLKKLRPLGKNVEFHGLNLEASYWDIQGISVTTKSFNISGSHNLIDRVVAHHADDTGIWVASPAGIGRPLWASHNVISNSESYGNRDPGRINADGFAVKMRVGEGNKLISCFSHDNIDDGYDLFNKIEDGPNGQVTIENSIALRNVNNGFKLGGEGLPVAHQVSNSLAIENGMDGFTDNFNPGALVVRNNTAIDNKRFNFIFRPGPYTQSEKQGIFEKNISLRSRPAEYADAVVGQINDNNIFIQSDVK</sequence>
<dbReference type="AlphaFoldDB" id="A0A2C6DPX0"/>
<dbReference type="Pfam" id="PF13229">
    <property type="entry name" value="Beta_helix"/>
    <property type="match status" value="1"/>
</dbReference>
<dbReference type="SMART" id="SM00710">
    <property type="entry name" value="PbH1"/>
    <property type="match status" value="5"/>
</dbReference>
<dbReference type="InterPro" id="IPR039448">
    <property type="entry name" value="Beta_helix"/>
</dbReference>
<evidence type="ECO:0000256" key="4">
    <source>
        <dbReference type="ARBA" id="ARBA00022723"/>
    </source>
</evidence>
<dbReference type="OrthoDB" id="8660908at2"/>
<dbReference type="GO" id="GO:0016837">
    <property type="term" value="F:carbon-oxygen lyase activity, acting on polysaccharides"/>
    <property type="evidence" value="ECO:0007669"/>
    <property type="project" value="TreeGrafter"/>
</dbReference>
<evidence type="ECO:0000256" key="5">
    <source>
        <dbReference type="ARBA" id="ARBA00022729"/>
    </source>
</evidence>
<dbReference type="Gene3D" id="2.160.20.10">
    <property type="entry name" value="Single-stranded right-handed beta-helix, Pectin lyase-like"/>
    <property type="match status" value="1"/>
</dbReference>
<keyword evidence="7 13" id="KW-0456">Lyase</keyword>
<dbReference type="InterPro" id="IPR012334">
    <property type="entry name" value="Pectin_lyas_fold"/>
</dbReference>
<evidence type="ECO:0000256" key="1">
    <source>
        <dbReference type="ARBA" id="ARBA00001913"/>
    </source>
</evidence>
<keyword evidence="4" id="KW-0479">Metal-binding</keyword>
<dbReference type="InterPro" id="IPR006626">
    <property type="entry name" value="PbH1"/>
</dbReference>
<evidence type="ECO:0000256" key="2">
    <source>
        <dbReference type="ARBA" id="ARBA00004613"/>
    </source>
</evidence>
<dbReference type="GO" id="GO:0046872">
    <property type="term" value="F:metal ion binding"/>
    <property type="evidence" value="ECO:0007669"/>
    <property type="project" value="UniProtKB-KW"/>
</dbReference>
<organism evidence="13 14">
    <name type="scientific">Budvicia aquatica</name>
    <dbReference type="NCBI Taxonomy" id="82979"/>
    <lineage>
        <taxon>Bacteria</taxon>
        <taxon>Pseudomonadati</taxon>
        <taxon>Pseudomonadota</taxon>
        <taxon>Gammaproteobacteria</taxon>
        <taxon>Enterobacterales</taxon>
        <taxon>Budviciaceae</taxon>
        <taxon>Budvicia</taxon>
    </lineage>
</organism>
<comment type="caution">
    <text evidence="13">The sequence shown here is derived from an EMBL/GenBank/DDBJ whole genome shotgun (WGS) entry which is preliminary data.</text>
</comment>
<keyword evidence="6" id="KW-0106">Calcium</keyword>
<dbReference type="STRING" id="1111728.GCA_000427805_01119"/>
<evidence type="ECO:0000256" key="6">
    <source>
        <dbReference type="ARBA" id="ARBA00022837"/>
    </source>
</evidence>
<dbReference type="Pfam" id="PF25849">
    <property type="entry name" value="PelX_N"/>
    <property type="match status" value="1"/>
</dbReference>
<comment type="cofactor">
    <cofactor evidence="1">
        <name>Ca(2+)</name>
        <dbReference type="ChEBI" id="CHEBI:29108"/>
    </cofactor>
</comment>
<feature type="signal peptide" evidence="9">
    <location>
        <begin position="1"/>
        <end position="22"/>
    </location>
</feature>
<protein>
    <submittedName>
        <fullName evidence="13">Pectate lyase</fullName>
    </submittedName>
</protein>
<evidence type="ECO:0000256" key="8">
    <source>
        <dbReference type="ARBA" id="ARBA00038263"/>
    </source>
</evidence>
<dbReference type="SUPFAM" id="SSF51126">
    <property type="entry name" value="Pectin lyase-like"/>
    <property type="match status" value="1"/>
</dbReference>
<evidence type="ECO:0000313" key="14">
    <source>
        <dbReference type="Proteomes" id="UP000224974"/>
    </source>
</evidence>
<evidence type="ECO:0000256" key="3">
    <source>
        <dbReference type="ARBA" id="ARBA00022525"/>
    </source>
</evidence>
<dbReference type="InterPro" id="IPR052052">
    <property type="entry name" value="Polysaccharide_Lyase_9"/>
</dbReference>
<dbReference type="InterPro" id="IPR058953">
    <property type="entry name" value="PelX-like_N"/>
</dbReference>
<evidence type="ECO:0000259" key="10">
    <source>
        <dbReference type="Pfam" id="PF13229"/>
    </source>
</evidence>
<comment type="similarity">
    <text evidence="8">Belongs to the polysaccharide lyase 9 family.</text>
</comment>
<dbReference type="Pfam" id="PF25850">
    <property type="entry name" value="PelX_Ig"/>
    <property type="match status" value="1"/>
</dbReference>
<feature type="domain" description="Pectate disaccharide-lyase-like N-terminal" evidence="11">
    <location>
        <begin position="37"/>
        <end position="283"/>
    </location>
</feature>
<reference evidence="14" key="1">
    <citation type="submission" date="2017-09" db="EMBL/GenBank/DDBJ databases">
        <title>FDA dAtabase for Regulatory Grade micrObial Sequences (FDA-ARGOS): Supporting development and validation of Infectious Disease Dx tests.</title>
        <authorList>
            <person name="Minogue T."/>
            <person name="Wolcott M."/>
            <person name="Wasieloski L."/>
            <person name="Aguilar W."/>
            <person name="Moore D."/>
            <person name="Tallon L."/>
            <person name="Sadzewicz L."/>
            <person name="Ott S."/>
            <person name="Zhao X."/>
            <person name="Nagaraj S."/>
            <person name="Vavikolanu K."/>
            <person name="Aluvathingal J."/>
            <person name="Nadendla S."/>
            <person name="Sichtig H."/>
        </authorList>
    </citation>
    <scope>NUCLEOTIDE SEQUENCE [LARGE SCALE GENOMIC DNA]</scope>
    <source>
        <strain evidence="14">FDAARGOS_387</strain>
    </source>
</reference>
<comment type="subcellular location">
    <subcellularLocation>
        <location evidence="2">Secreted</location>
    </subcellularLocation>
</comment>
<dbReference type="Proteomes" id="UP000224974">
    <property type="component" value="Unassembled WGS sequence"/>
</dbReference>
<feature type="chain" id="PRO_5011999373" evidence="9">
    <location>
        <begin position="23"/>
        <end position="692"/>
    </location>
</feature>
<dbReference type="PANTHER" id="PTHR40088:SF1">
    <property type="entry name" value="PECTATE LYASE PEL9"/>
    <property type="match status" value="1"/>
</dbReference>
<evidence type="ECO:0000259" key="12">
    <source>
        <dbReference type="Pfam" id="PF25850"/>
    </source>
</evidence>
<proteinExistence type="inferred from homology"/>
<name>A0A2C6DPX0_9GAMM</name>
<feature type="domain" description="Pectate disaccharide-lyase-like central Ig-like" evidence="12">
    <location>
        <begin position="302"/>
        <end position="375"/>
    </location>
</feature>
<evidence type="ECO:0000256" key="7">
    <source>
        <dbReference type="ARBA" id="ARBA00023239"/>
    </source>
</evidence>
<dbReference type="InterPro" id="IPR058863">
    <property type="entry name" value="PelX-like_Ig"/>
</dbReference>
<evidence type="ECO:0000256" key="9">
    <source>
        <dbReference type="SAM" id="SignalP"/>
    </source>
</evidence>
<dbReference type="PANTHER" id="PTHR40088">
    <property type="entry name" value="PECTATE LYASE (EUROFUNG)"/>
    <property type="match status" value="1"/>
</dbReference>
<dbReference type="EMBL" id="PDDX01000001">
    <property type="protein sequence ID" value="PHI30834.1"/>
    <property type="molecule type" value="Genomic_DNA"/>
</dbReference>
<feature type="domain" description="Right handed beta helix" evidence="10">
    <location>
        <begin position="477"/>
        <end position="634"/>
    </location>
</feature>
<evidence type="ECO:0000313" key="13">
    <source>
        <dbReference type="EMBL" id="PHI30834.1"/>
    </source>
</evidence>
<keyword evidence="5 9" id="KW-0732">Signal</keyword>
<dbReference type="GO" id="GO:0005576">
    <property type="term" value="C:extracellular region"/>
    <property type="evidence" value="ECO:0007669"/>
    <property type="project" value="UniProtKB-SubCell"/>
</dbReference>
<accession>A0A2C6DPX0</accession>
<keyword evidence="14" id="KW-1185">Reference proteome</keyword>